<accession>A0A2G7TAP9</accession>
<reference evidence="1" key="1">
    <citation type="submission" date="2017-10" db="EMBL/GenBank/DDBJ databases">
        <title>Chryseobacterium sp. B5 is a hydrocarbonoclastic and plant growth promoting bacterium.</title>
        <authorList>
            <person name="Thijs S."/>
            <person name="Gkorezis P."/>
            <person name="Van Hamme J."/>
        </authorList>
    </citation>
    <scope>NUCLEOTIDE SEQUENCE</scope>
    <source>
        <strain evidence="1">B5</strain>
    </source>
</reference>
<dbReference type="EMBL" id="PEKC01000025">
    <property type="protein sequence ID" value="PII36137.1"/>
    <property type="molecule type" value="Genomic_DNA"/>
</dbReference>
<protein>
    <submittedName>
        <fullName evidence="1">Uncharacterized protein</fullName>
    </submittedName>
</protein>
<dbReference type="AlphaFoldDB" id="A0A2G7TAP9"/>
<organism evidence="1">
    <name type="scientific">Chryseobacterium sp. B5</name>
    <dbReference type="NCBI Taxonomy" id="2050562"/>
    <lineage>
        <taxon>Bacteria</taxon>
        <taxon>Pseudomonadati</taxon>
        <taxon>Bacteroidota</taxon>
        <taxon>Flavobacteriia</taxon>
        <taxon>Flavobacteriales</taxon>
        <taxon>Weeksellaceae</taxon>
        <taxon>Chryseobacterium group</taxon>
        <taxon>Chryseobacterium</taxon>
    </lineage>
</organism>
<proteinExistence type="predicted"/>
<evidence type="ECO:0000313" key="1">
    <source>
        <dbReference type="EMBL" id="PII36137.1"/>
    </source>
</evidence>
<name>A0A2G7TAP9_9FLAO</name>
<sequence length="170" mass="20086">MSRTVTVSVRLDPKLKYLAEIAAREQRRALSSYIEWAVAQSLQQCELGRYLDGQEKTLADEADFLWDIDEADRLARLALRYPHLLTHDEQVLWKLIRENGSLWRGRFDKTEWKWHVSEDSIVWERLREHWSKFVEVAEGKAKPDVLPTWRKTKPLSEKGGFDDMDDDIPF</sequence>
<gene>
    <name evidence="1" type="ORF">CTI11_09430</name>
</gene>
<comment type="caution">
    <text evidence="1">The sequence shown here is derived from an EMBL/GenBank/DDBJ whole genome shotgun (WGS) entry which is preliminary data.</text>
</comment>